<gene>
    <name evidence="1" type="ORF">SAMEA3906487_03297</name>
</gene>
<evidence type="ECO:0008006" key="3">
    <source>
        <dbReference type="Google" id="ProtNLM"/>
    </source>
</evidence>
<dbReference type="EMBL" id="LT546645">
    <property type="protein sequence ID" value="SAI72592.1"/>
    <property type="molecule type" value="Genomic_DNA"/>
</dbReference>
<accession>A0A157K426</accession>
<dbReference type="AlphaFoldDB" id="A0A157K426"/>
<dbReference type="PATRIC" id="fig|123899.6.peg.3294"/>
<proteinExistence type="predicted"/>
<organism evidence="1 2">
    <name type="scientific">Bordetella trematum</name>
    <dbReference type="NCBI Taxonomy" id="123899"/>
    <lineage>
        <taxon>Bacteria</taxon>
        <taxon>Pseudomonadati</taxon>
        <taxon>Pseudomonadota</taxon>
        <taxon>Betaproteobacteria</taxon>
        <taxon>Burkholderiales</taxon>
        <taxon>Alcaligenaceae</taxon>
        <taxon>Bordetella</taxon>
    </lineage>
</organism>
<dbReference type="STRING" id="123899.SAMEA3906487_03297"/>
<protein>
    <recommendedName>
        <fullName evidence="3">DUF2946 domain-containing protein</fullName>
    </recommendedName>
</protein>
<name>A0A157K426_9BORD</name>
<reference evidence="1 2" key="1">
    <citation type="submission" date="2016-04" db="EMBL/GenBank/DDBJ databases">
        <authorList>
            <consortium name="Pathogen Informatics"/>
        </authorList>
    </citation>
    <scope>NUCLEOTIDE SEQUENCE [LARGE SCALE GENOMIC DNA]</scope>
    <source>
        <strain evidence="1 2">H044680328</strain>
    </source>
</reference>
<sequence length="121" mass="12303">MIAALLFAFHSVVAASALGMLRVDGVTTIVCTASGPRVITLQADGSTAPLSKDSPHTGAMPHCCTAGSPLLDAGLLPVLLVLSWPLGNPAPSYLPAHNPDPLIPAGWLDDAPGRPRGPPLV</sequence>
<dbReference type="Proteomes" id="UP000076825">
    <property type="component" value="Chromosome 1"/>
</dbReference>
<evidence type="ECO:0000313" key="2">
    <source>
        <dbReference type="Proteomes" id="UP000076825"/>
    </source>
</evidence>
<keyword evidence="2" id="KW-1185">Reference proteome</keyword>
<evidence type="ECO:0000313" key="1">
    <source>
        <dbReference type="EMBL" id="SAI72592.1"/>
    </source>
</evidence>
<dbReference type="KEGG" id="btrm:SAMEA390648703297"/>